<feature type="region of interest" description="Disordered" evidence="5">
    <location>
        <begin position="202"/>
        <end position="236"/>
    </location>
</feature>
<keyword evidence="3" id="KW-0862">Zinc</keyword>
<protein>
    <recommendedName>
        <fullName evidence="6">SIAH-type domain-containing protein</fullName>
    </recommendedName>
</protein>
<keyword evidence="2 4" id="KW-0863">Zinc-finger</keyword>
<evidence type="ECO:0000256" key="5">
    <source>
        <dbReference type="SAM" id="MobiDB-lite"/>
    </source>
</evidence>
<dbReference type="InterPro" id="IPR013010">
    <property type="entry name" value="Znf_SIAH"/>
</dbReference>
<dbReference type="OrthoDB" id="8189650at2759"/>
<evidence type="ECO:0000256" key="2">
    <source>
        <dbReference type="ARBA" id="ARBA00022771"/>
    </source>
</evidence>
<evidence type="ECO:0000259" key="6">
    <source>
        <dbReference type="PROSITE" id="PS51081"/>
    </source>
</evidence>
<dbReference type="Gene3D" id="3.30.40.10">
    <property type="entry name" value="Zinc/RING finger domain, C3HC4 (zinc finger)"/>
    <property type="match status" value="1"/>
</dbReference>
<reference evidence="7 8" key="1">
    <citation type="submission" date="2017-12" db="EMBL/GenBank/DDBJ databases">
        <title>Hemimetabolous genomes reveal molecular basis of termite eusociality.</title>
        <authorList>
            <person name="Harrison M.C."/>
            <person name="Jongepier E."/>
            <person name="Robertson H.M."/>
            <person name="Arning N."/>
            <person name="Bitard-Feildel T."/>
            <person name="Chao H."/>
            <person name="Childers C.P."/>
            <person name="Dinh H."/>
            <person name="Doddapaneni H."/>
            <person name="Dugan S."/>
            <person name="Gowin J."/>
            <person name="Greiner C."/>
            <person name="Han Y."/>
            <person name="Hu H."/>
            <person name="Hughes D.S.T."/>
            <person name="Huylmans A.-K."/>
            <person name="Kemena C."/>
            <person name="Kremer L.P.M."/>
            <person name="Lee S.L."/>
            <person name="Lopez-Ezquerra A."/>
            <person name="Mallet L."/>
            <person name="Monroy-Kuhn J.M."/>
            <person name="Moser A."/>
            <person name="Murali S.C."/>
            <person name="Muzny D.M."/>
            <person name="Otani S."/>
            <person name="Piulachs M.-D."/>
            <person name="Poelchau M."/>
            <person name="Qu J."/>
            <person name="Schaub F."/>
            <person name="Wada-Katsumata A."/>
            <person name="Worley K.C."/>
            <person name="Xie Q."/>
            <person name="Ylla G."/>
            <person name="Poulsen M."/>
            <person name="Gibbs R.A."/>
            <person name="Schal C."/>
            <person name="Richards S."/>
            <person name="Belles X."/>
            <person name="Korb J."/>
            <person name="Bornberg-Bauer E."/>
        </authorList>
    </citation>
    <scope>NUCLEOTIDE SEQUENCE [LARGE SCALE GENOMIC DNA]</scope>
    <source>
        <tissue evidence="7">Whole body</tissue>
    </source>
</reference>
<evidence type="ECO:0000256" key="3">
    <source>
        <dbReference type="ARBA" id="ARBA00022833"/>
    </source>
</evidence>
<dbReference type="GO" id="GO:0016567">
    <property type="term" value="P:protein ubiquitination"/>
    <property type="evidence" value="ECO:0007669"/>
    <property type="project" value="UniProtKB-UniPathway"/>
</dbReference>
<feature type="region of interest" description="Disordered" evidence="5">
    <location>
        <begin position="76"/>
        <end position="110"/>
    </location>
</feature>
<feature type="region of interest" description="Disordered" evidence="5">
    <location>
        <begin position="1"/>
        <end position="20"/>
    </location>
</feature>
<name>A0A2J7PRR0_9NEOP</name>
<organism evidence="7 8">
    <name type="scientific">Cryptotermes secundus</name>
    <dbReference type="NCBI Taxonomy" id="105785"/>
    <lineage>
        <taxon>Eukaryota</taxon>
        <taxon>Metazoa</taxon>
        <taxon>Ecdysozoa</taxon>
        <taxon>Arthropoda</taxon>
        <taxon>Hexapoda</taxon>
        <taxon>Insecta</taxon>
        <taxon>Pterygota</taxon>
        <taxon>Neoptera</taxon>
        <taxon>Polyneoptera</taxon>
        <taxon>Dictyoptera</taxon>
        <taxon>Blattodea</taxon>
        <taxon>Blattoidea</taxon>
        <taxon>Termitoidae</taxon>
        <taxon>Kalotermitidae</taxon>
        <taxon>Cryptotermitinae</taxon>
        <taxon>Cryptotermes</taxon>
    </lineage>
</organism>
<dbReference type="GO" id="GO:0008270">
    <property type="term" value="F:zinc ion binding"/>
    <property type="evidence" value="ECO:0007669"/>
    <property type="project" value="UniProtKB-KW"/>
</dbReference>
<evidence type="ECO:0000313" key="7">
    <source>
        <dbReference type="EMBL" id="PNF19009.1"/>
    </source>
</evidence>
<keyword evidence="8" id="KW-1185">Reference proteome</keyword>
<dbReference type="UniPathway" id="UPA00143"/>
<comment type="caution">
    <text evidence="7">The sequence shown here is derived from an EMBL/GenBank/DDBJ whole genome shotgun (WGS) entry which is preliminary data.</text>
</comment>
<dbReference type="AlphaFoldDB" id="A0A2J7PRR0"/>
<dbReference type="Proteomes" id="UP000235965">
    <property type="component" value="Unassembled WGS sequence"/>
</dbReference>
<evidence type="ECO:0000256" key="4">
    <source>
        <dbReference type="PROSITE-ProRule" id="PRU00455"/>
    </source>
</evidence>
<accession>A0A2J7PRR0</accession>
<dbReference type="InterPro" id="IPR013083">
    <property type="entry name" value="Znf_RING/FYVE/PHD"/>
</dbReference>
<dbReference type="EMBL" id="NEVH01021955">
    <property type="protein sequence ID" value="PNF19009.1"/>
    <property type="molecule type" value="Genomic_DNA"/>
</dbReference>
<evidence type="ECO:0000256" key="1">
    <source>
        <dbReference type="ARBA" id="ARBA00022723"/>
    </source>
</evidence>
<sequence>MSETGVAGYAPVKTPTLNTDRNKPLHELSYKELQNMCMGFNLPANLKHSQMLIMLQARSAGDETTVHRILTDYREQRCRRRPRNDVPPATHPGKTEHKAKRRRSLTENRHEDYRCTSPQVMEATATRRDVSAPELSLHRTHPLLLTMLQERPGPSTTETLCSPLACVMNISFPQNFCGKHQTRPPMYTDSYLPAATPTPQGGLLKSLLTDPGVDSSRLHELNQPSSYEPVEQAEDLSMGRRTVTQSPIFPPSCQFQTPQLFCPERVSSQFNHCGTSENSSSLILSDVIPRDQGKETEVVTKHLDKDLPACLELVLNMKSGFFSTGTAMPKFLKAATTSTYQCYIAPVCSNSMTGLPEGAGETFEKERQVTEPDLPGASDDPWWCPQQVPSFPEFRHNNQLSYPLIYSYVASTEEQLRQQNEERRGNVNVDWVPNVQHRPQAMSSPNETSQIIDSGNFLPTISEHPQLDDAVLDIINGQQNLHLSDLGSCRYQINGCKKAGLKQADLQRHENLCVFQTAECYNRCAWRGHLKHLVTHLRQAHKHEIFRKAEASHTIPLHEVRALQKISFLREVKRRLFVITVYCHGHLLYATVQSVPSGKPDTVSLVKASLEVVGHDGRPHAWRGKVRPVYETLSTLWATDQCLTMDPAAIGAFAGAHIILHTKITVYVPGSKK</sequence>
<keyword evidence="1" id="KW-0479">Metal-binding</keyword>
<gene>
    <name evidence="7" type="ORF">B7P43_G12393</name>
</gene>
<proteinExistence type="predicted"/>
<dbReference type="PROSITE" id="PS51081">
    <property type="entry name" value="ZF_SIAH"/>
    <property type="match status" value="1"/>
</dbReference>
<feature type="domain" description="SIAH-type" evidence="6">
    <location>
        <begin position="484"/>
        <end position="542"/>
    </location>
</feature>
<evidence type="ECO:0000313" key="8">
    <source>
        <dbReference type="Proteomes" id="UP000235965"/>
    </source>
</evidence>
<dbReference type="SUPFAM" id="SSF49599">
    <property type="entry name" value="TRAF domain-like"/>
    <property type="match status" value="1"/>
</dbReference>
<dbReference type="Pfam" id="PF21361">
    <property type="entry name" value="Sina_ZnF"/>
    <property type="match status" value="1"/>
</dbReference>